<protein>
    <submittedName>
        <fullName evidence="1">DUF721 domain-containing protein</fullName>
    </submittedName>
</protein>
<reference evidence="2" key="1">
    <citation type="journal article" date="2019" name="Int. J. Syst. Evol. Microbiol.">
        <title>The Global Catalogue of Microorganisms (GCM) 10K type strain sequencing project: providing services to taxonomists for standard genome sequencing and annotation.</title>
        <authorList>
            <consortium name="The Broad Institute Genomics Platform"/>
            <consortium name="The Broad Institute Genome Sequencing Center for Infectious Disease"/>
            <person name="Wu L."/>
            <person name="Ma J."/>
        </authorList>
    </citation>
    <scope>NUCLEOTIDE SEQUENCE [LARGE SCALE GENOMIC DNA]</scope>
    <source>
        <strain evidence="2">CGMCC 1.12750</strain>
    </source>
</reference>
<name>A0ABW2UFY5_9RHOB</name>
<dbReference type="RefSeq" id="WP_377398096.1">
    <property type="nucleotide sequence ID" value="NZ_JBHTFQ010000001.1"/>
</dbReference>
<dbReference type="Pfam" id="PF05258">
    <property type="entry name" value="DciA"/>
    <property type="match status" value="1"/>
</dbReference>
<gene>
    <name evidence="1" type="ORF">ACFQXB_01640</name>
</gene>
<sequence length="177" mass="19215">MTRPPQFTKRRMRGFEQTANLLRDRIRGAGEKRGFAVTRLLTHWPEIVGEDIARSTRPIRIGYGRDGMGATLTLLALGPEAPMVQMQLPRIREKVNACYGYNAISRITLTQTAPSGFAEGQAEFSAAPRSVGSEAPDPAITARAAAAAGVVQDDGLRAALEALGRNILSRPKRQKGF</sequence>
<dbReference type="EMBL" id="JBHTFQ010000001">
    <property type="protein sequence ID" value="MFC7702893.1"/>
    <property type="molecule type" value="Genomic_DNA"/>
</dbReference>
<keyword evidence="2" id="KW-1185">Reference proteome</keyword>
<accession>A0ABW2UFY5</accession>
<evidence type="ECO:0000313" key="1">
    <source>
        <dbReference type="EMBL" id="MFC7702893.1"/>
    </source>
</evidence>
<proteinExistence type="predicted"/>
<organism evidence="1 2">
    <name type="scientific">Plastorhodobacter daqingensis</name>
    <dbReference type="NCBI Taxonomy" id="1387281"/>
    <lineage>
        <taxon>Bacteria</taxon>
        <taxon>Pseudomonadati</taxon>
        <taxon>Pseudomonadota</taxon>
        <taxon>Alphaproteobacteria</taxon>
        <taxon>Rhodobacterales</taxon>
        <taxon>Paracoccaceae</taxon>
        <taxon>Plastorhodobacter</taxon>
    </lineage>
</organism>
<dbReference type="InterPro" id="IPR007922">
    <property type="entry name" value="DciA-like"/>
</dbReference>
<dbReference type="Proteomes" id="UP001596516">
    <property type="component" value="Unassembled WGS sequence"/>
</dbReference>
<evidence type="ECO:0000313" key="2">
    <source>
        <dbReference type="Proteomes" id="UP001596516"/>
    </source>
</evidence>
<comment type="caution">
    <text evidence="1">The sequence shown here is derived from an EMBL/GenBank/DDBJ whole genome shotgun (WGS) entry which is preliminary data.</text>
</comment>
<dbReference type="InterPro" id="IPR010593">
    <property type="entry name" value="DUF1159"/>
</dbReference>
<dbReference type="PIRSF" id="PIRSF032064">
    <property type="entry name" value="UCP032064"/>
    <property type="match status" value="1"/>
</dbReference>